<gene>
    <name evidence="3" type="ORF">Moror_12609</name>
</gene>
<dbReference type="PROSITE" id="PS50011">
    <property type="entry name" value="PROTEIN_KINASE_DOM"/>
    <property type="match status" value="1"/>
</dbReference>
<dbReference type="SMART" id="SM00220">
    <property type="entry name" value="S_TKc"/>
    <property type="match status" value="1"/>
</dbReference>
<name>V2XPJ3_MONRO</name>
<dbReference type="InterPro" id="IPR051681">
    <property type="entry name" value="Ser/Thr_Kinases-Pseudokinases"/>
</dbReference>
<dbReference type="Proteomes" id="UP000017559">
    <property type="component" value="Unassembled WGS sequence"/>
</dbReference>
<protein>
    <recommendedName>
        <fullName evidence="2">Protein kinase domain-containing protein</fullName>
    </recommendedName>
</protein>
<dbReference type="KEGG" id="mrr:Moror_12609"/>
<evidence type="ECO:0000259" key="2">
    <source>
        <dbReference type="PROSITE" id="PS50011"/>
    </source>
</evidence>
<dbReference type="InterPro" id="IPR008271">
    <property type="entry name" value="Ser/Thr_kinase_AS"/>
</dbReference>
<organism evidence="3 4">
    <name type="scientific">Moniliophthora roreri (strain MCA 2997)</name>
    <name type="common">Cocoa frosty pod rot fungus</name>
    <name type="synonym">Crinipellis roreri</name>
    <dbReference type="NCBI Taxonomy" id="1381753"/>
    <lineage>
        <taxon>Eukaryota</taxon>
        <taxon>Fungi</taxon>
        <taxon>Dikarya</taxon>
        <taxon>Basidiomycota</taxon>
        <taxon>Agaricomycotina</taxon>
        <taxon>Agaricomycetes</taxon>
        <taxon>Agaricomycetidae</taxon>
        <taxon>Agaricales</taxon>
        <taxon>Marasmiineae</taxon>
        <taxon>Marasmiaceae</taxon>
        <taxon>Moniliophthora</taxon>
    </lineage>
</organism>
<feature type="compositionally biased region" description="Basic residues" evidence="1">
    <location>
        <begin position="530"/>
        <end position="542"/>
    </location>
</feature>
<dbReference type="Gene3D" id="1.10.510.10">
    <property type="entry name" value="Transferase(Phosphotransferase) domain 1"/>
    <property type="match status" value="1"/>
</dbReference>
<dbReference type="OrthoDB" id="346907at2759"/>
<dbReference type="AlphaFoldDB" id="V2XPJ3"/>
<feature type="domain" description="Protein kinase" evidence="2">
    <location>
        <begin position="102"/>
        <end position="416"/>
    </location>
</feature>
<dbReference type="GO" id="GO:0004674">
    <property type="term" value="F:protein serine/threonine kinase activity"/>
    <property type="evidence" value="ECO:0007669"/>
    <property type="project" value="TreeGrafter"/>
</dbReference>
<evidence type="ECO:0000256" key="1">
    <source>
        <dbReference type="SAM" id="MobiDB-lite"/>
    </source>
</evidence>
<evidence type="ECO:0000313" key="4">
    <source>
        <dbReference type="Proteomes" id="UP000017559"/>
    </source>
</evidence>
<feature type="compositionally biased region" description="Basic and acidic residues" evidence="1">
    <location>
        <begin position="515"/>
        <end position="529"/>
    </location>
</feature>
<dbReference type="InterPro" id="IPR001245">
    <property type="entry name" value="Ser-Thr/Tyr_kinase_cat_dom"/>
</dbReference>
<dbReference type="PROSITE" id="PS00108">
    <property type="entry name" value="PROTEIN_KINASE_ST"/>
    <property type="match status" value="1"/>
</dbReference>
<dbReference type="InterPro" id="IPR017956">
    <property type="entry name" value="AT_hook_DNA-bd_motif"/>
</dbReference>
<dbReference type="PRINTS" id="PR00929">
    <property type="entry name" value="ATHOOK"/>
</dbReference>
<accession>V2XPJ3</accession>
<feature type="region of interest" description="Disordered" evidence="1">
    <location>
        <begin position="401"/>
        <end position="586"/>
    </location>
</feature>
<dbReference type="EMBL" id="AWSO01000071">
    <property type="protein sequence ID" value="ESK95637.1"/>
    <property type="molecule type" value="Genomic_DNA"/>
</dbReference>
<proteinExistence type="predicted"/>
<dbReference type="STRING" id="1381753.V2XPJ3"/>
<dbReference type="InterPro" id="IPR011009">
    <property type="entry name" value="Kinase-like_dom_sf"/>
</dbReference>
<reference evidence="3 4" key="1">
    <citation type="journal article" date="2014" name="BMC Genomics">
        <title>Genome and secretome analysis of the hemibiotrophic fungal pathogen, Moniliophthora roreri, which causes frosty pod rot disease of cacao: mechanisms of the biotrophic and necrotrophic phases.</title>
        <authorList>
            <person name="Meinhardt L.W."/>
            <person name="Costa G.G.L."/>
            <person name="Thomazella D.P.T."/>
            <person name="Teixeira P.J.P.L."/>
            <person name="Carazzolle M.F."/>
            <person name="Schuster S.C."/>
            <person name="Carlson J.E."/>
            <person name="Guiltinan M.J."/>
            <person name="Mieczkowski P."/>
            <person name="Farmer A."/>
            <person name="Ramaraj T."/>
            <person name="Crozier J."/>
            <person name="Davis R.E."/>
            <person name="Shao J."/>
            <person name="Melnick R.L."/>
            <person name="Pereira G.A.G."/>
            <person name="Bailey B.A."/>
        </authorList>
    </citation>
    <scope>NUCLEOTIDE SEQUENCE [LARGE SCALE GENOMIC DNA]</scope>
    <source>
        <strain evidence="3 4">MCA 2997</strain>
    </source>
</reference>
<dbReference type="SUPFAM" id="SSF56112">
    <property type="entry name" value="Protein kinase-like (PK-like)"/>
    <property type="match status" value="1"/>
</dbReference>
<dbReference type="GO" id="GO:0003677">
    <property type="term" value="F:DNA binding"/>
    <property type="evidence" value="ECO:0007669"/>
    <property type="project" value="InterPro"/>
</dbReference>
<dbReference type="GO" id="GO:0005524">
    <property type="term" value="F:ATP binding"/>
    <property type="evidence" value="ECO:0007669"/>
    <property type="project" value="InterPro"/>
</dbReference>
<sequence>MASTAIRHGYIKDSNPNAQVTLGRKCADLLWKTPHLLPNLVRLSERINLQVIYQGSSDIALVSDLNETFLCPISSEAREDVPRFTNSKQMLGHLLKHKCAAYKAMKSVGIIWAPYVMEMIQLRLDSSGKEFSAQLRQACIQSLLYLNKQYGVLPQSIYLEDVAKKRLASRFCYDEAKLIKELSNEILIWRQLRHPHILEFLGVTRELFSPSFCTVTPWMSNGTVMSYSRAKGCSLQCKVEMLSTVALAMQYLHEHHPPVIHGDIKGVNILVSEDERCCLGDFGLSMLEHNTENKIYRSTSQAQGRGSIPWLAPELMNPDEVGATNRVTRDIYAFGCTIFEIVTGSAPFSEKKLDIQIMMDVLKGARPKRPDTATCPDWLWDLVEMCWAEDVSTRPTAREVARRLSGGGLREGSKLVPAQRRSSYSASSGRIGERLSRRLSEPTDEVVGGSGGEGLREQSRQGILPGRAQRTSKRKARAENANEETETSPKRKRGRPPKSQNQFPHQYDLNQGGKMDAKTESIESLERTPAKRGRGRPKGSRNRRPDQERLNVSRHPKSVQRHGNSETTNKRSHGRKMACYPWWSSP</sequence>
<dbReference type="InterPro" id="IPR000719">
    <property type="entry name" value="Prot_kinase_dom"/>
</dbReference>
<keyword evidence="4" id="KW-1185">Reference proteome</keyword>
<comment type="caution">
    <text evidence="3">The sequence shown here is derived from an EMBL/GenBank/DDBJ whole genome shotgun (WGS) entry which is preliminary data.</text>
</comment>
<dbReference type="PANTHER" id="PTHR44329">
    <property type="entry name" value="SERINE/THREONINE-PROTEIN KINASE TNNI3K-RELATED"/>
    <property type="match status" value="1"/>
</dbReference>
<dbReference type="Pfam" id="PF07714">
    <property type="entry name" value="PK_Tyr_Ser-Thr"/>
    <property type="match status" value="1"/>
</dbReference>
<dbReference type="SMART" id="SM00384">
    <property type="entry name" value="AT_hook"/>
    <property type="match status" value="2"/>
</dbReference>
<evidence type="ECO:0000313" key="3">
    <source>
        <dbReference type="EMBL" id="ESK95637.1"/>
    </source>
</evidence>
<feature type="compositionally biased region" description="Basic and acidic residues" evidence="1">
    <location>
        <begin position="431"/>
        <end position="441"/>
    </location>
</feature>
<dbReference type="HOGENOM" id="CLU_465460_0_0_1"/>